<dbReference type="AlphaFoldDB" id="A0A2R8CJ20"/>
<evidence type="ECO:0000313" key="2">
    <source>
        <dbReference type="Proteomes" id="UP000244934"/>
    </source>
</evidence>
<accession>A0A2R8CJ20</accession>
<proteinExistence type="predicted"/>
<evidence type="ECO:0008006" key="3">
    <source>
        <dbReference type="Google" id="ProtNLM"/>
    </source>
</evidence>
<gene>
    <name evidence="1" type="ORF">KSP9073_00910</name>
</gene>
<keyword evidence="2" id="KW-1185">Reference proteome</keyword>
<dbReference type="EMBL" id="ONZI01000001">
    <property type="protein sequence ID" value="SPJ32908.1"/>
    <property type="molecule type" value="Genomic_DNA"/>
</dbReference>
<organism evidence="1 2">
    <name type="scientific">Kushneria phyllosphaerae</name>
    <dbReference type="NCBI Taxonomy" id="2100822"/>
    <lineage>
        <taxon>Bacteria</taxon>
        <taxon>Pseudomonadati</taxon>
        <taxon>Pseudomonadota</taxon>
        <taxon>Gammaproteobacteria</taxon>
        <taxon>Oceanospirillales</taxon>
        <taxon>Halomonadaceae</taxon>
        <taxon>Kushneria</taxon>
    </lineage>
</organism>
<evidence type="ECO:0000313" key="1">
    <source>
        <dbReference type="EMBL" id="SPJ32908.1"/>
    </source>
</evidence>
<sequence length="180" mass="20170">MEPSVTTPLTTPVFSKPRVAHLVSLKNLGGVERSFARFYTHHVPSLDHHVLLQTDGIHPLLKPDLAAFKSRIHGIKGPASLKIPRLARPLRHAWQRRVLEQQSIDAILVWNKISNHPMVFPNDMRVVHYEHGTAWLAKDSPSARAYLGRIDGVVCNSFAALRLLQIKWGGQQGYSLSRAA</sequence>
<dbReference type="Proteomes" id="UP000244934">
    <property type="component" value="Unassembled WGS sequence"/>
</dbReference>
<reference evidence="2" key="1">
    <citation type="submission" date="2018-03" db="EMBL/GenBank/DDBJ databases">
        <authorList>
            <person name="Navarro De La Torre S."/>
        </authorList>
    </citation>
    <scope>NUCLEOTIDE SEQUENCE [LARGE SCALE GENOMIC DNA]</scope>
    <source>
        <strain evidence="2">EAod3</strain>
    </source>
</reference>
<name>A0A2R8CJ20_9GAMM</name>
<protein>
    <recommendedName>
        <fullName evidence="3">Glycosyltransferase subfamily 4-like N-terminal domain-containing protein</fullName>
    </recommendedName>
</protein>